<dbReference type="RefSeq" id="WP_377760042.1">
    <property type="nucleotide sequence ID" value="NZ_JBHRXY010000002.1"/>
</dbReference>
<keyword evidence="4" id="KW-0641">Proline biosynthesis</keyword>
<evidence type="ECO:0000256" key="2">
    <source>
        <dbReference type="ARBA" id="ARBA00022857"/>
    </source>
</evidence>
<dbReference type="InterPro" id="IPR008927">
    <property type="entry name" value="6-PGluconate_DH-like_C_sf"/>
</dbReference>
<dbReference type="InterPro" id="IPR029036">
    <property type="entry name" value="P5CR_dimer"/>
</dbReference>
<dbReference type="InterPro" id="IPR036291">
    <property type="entry name" value="NAD(P)-bd_dom_sf"/>
</dbReference>
<feature type="domain" description="Pyrroline-5-carboxylate reductase dimerisation" evidence="6">
    <location>
        <begin position="152"/>
        <end position="256"/>
    </location>
</feature>
<keyword evidence="4" id="KW-0963">Cytoplasm</keyword>
<comment type="catalytic activity">
    <reaction evidence="4">
        <text>L-proline + NAD(+) = (S)-1-pyrroline-5-carboxylate + NADH + 2 H(+)</text>
        <dbReference type="Rhea" id="RHEA:14105"/>
        <dbReference type="ChEBI" id="CHEBI:15378"/>
        <dbReference type="ChEBI" id="CHEBI:17388"/>
        <dbReference type="ChEBI" id="CHEBI:57540"/>
        <dbReference type="ChEBI" id="CHEBI:57945"/>
        <dbReference type="ChEBI" id="CHEBI:60039"/>
        <dbReference type="EC" id="1.5.1.2"/>
    </reaction>
</comment>
<dbReference type="PANTHER" id="PTHR11645">
    <property type="entry name" value="PYRROLINE-5-CARBOXYLATE REDUCTASE"/>
    <property type="match status" value="1"/>
</dbReference>
<dbReference type="EMBL" id="JBHRXY010000002">
    <property type="protein sequence ID" value="MFC3628899.1"/>
    <property type="molecule type" value="Genomic_DNA"/>
</dbReference>
<name>A0ABV7U1I5_9RHOB</name>
<comment type="similarity">
    <text evidence="1 4">Belongs to the pyrroline-5-carboxylate reductase family.</text>
</comment>
<dbReference type="Gene3D" id="1.10.3730.10">
    <property type="entry name" value="ProC C-terminal domain-like"/>
    <property type="match status" value="1"/>
</dbReference>
<dbReference type="Pfam" id="PF03807">
    <property type="entry name" value="F420_oxidored"/>
    <property type="match status" value="1"/>
</dbReference>
<dbReference type="Pfam" id="PF14748">
    <property type="entry name" value="P5CR_dimer"/>
    <property type="match status" value="1"/>
</dbReference>
<sequence length="262" mass="26939">MRIGIIGATGWLGSALGGRLLSGGIVAPDRMVIANRSGPRPDYHGHPVRWARDPAELAALSDVVVVSVRPEDWPALRLRAEGKLVLSFMAGVGADRLRACGGRIVRAMPNAAAGIGRSWSPWWADGGVTDADRQAVTMILSAIGTSDEIPREPQIDLMTALPGSGAAYPALMAAAMADFMTGQDVPPDIAWRAAEAAVCGGAAMLAGRIAEAPALLAAYRDYRGTTAAGIEAAEAAGFSAAIRAALEAATAKARAMADAAKD</sequence>
<dbReference type="SUPFAM" id="SSF51735">
    <property type="entry name" value="NAD(P)-binding Rossmann-fold domains"/>
    <property type="match status" value="1"/>
</dbReference>
<keyword evidence="4" id="KW-0028">Amino-acid biosynthesis</keyword>
<comment type="pathway">
    <text evidence="4">Amino-acid biosynthesis; L-proline biosynthesis; L-proline from L-glutamate 5-semialdehyde: step 1/1.</text>
</comment>
<comment type="function">
    <text evidence="4">Catalyzes the reduction of 1-pyrroline-5-carboxylate (PCA) to L-proline.</text>
</comment>
<dbReference type="PANTHER" id="PTHR11645:SF0">
    <property type="entry name" value="PYRROLINE-5-CARBOXYLATE REDUCTASE 3"/>
    <property type="match status" value="1"/>
</dbReference>
<proteinExistence type="inferred from homology"/>
<feature type="domain" description="Pyrroline-5-carboxylate reductase catalytic N-terminal" evidence="5">
    <location>
        <begin position="2"/>
        <end position="91"/>
    </location>
</feature>
<evidence type="ECO:0000313" key="7">
    <source>
        <dbReference type="EMBL" id="MFC3628899.1"/>
    </source>
</evidence>
<evidence type="ECO:0000256" key="1">
    <source>
        <dbReference type="ARBA" id="ARBA00005525"/>
    </source>
</evidence>
<dbReference type="SUPFAM" id="SSF48179">
    <property type="entry name" value="6-phosphogluconate dehydrogenase C-terminal domain-like"/>
    <property type="match status" value="1"/>
</dbReference>
<dbReference type="HAMAP" id="MF_01925">
    <property type="entry name" value="P5C_reductase"/>
    <property type="match status" value="1"/>
</dbReference>
<dbReference type="Proteomes" id="UP001595539">
    <property type="component" value="Unassembled WGS sequence"/>
</dbReference>
<protein>
    <recommendedName>
        <fullName evidence="4">Pyrroline-5-carboxylate reductase</fullName>
        <shortName evidence="4">P5C reductase</shortName>
        <shortName evidence="4">P5CR</shortName>
        <ecNumber evidence="4">1.5.1.2</ecNumber>
    </recommendedName>
    <alternativeName>
        <fullName evidence="4">PCA reductase</fullName>
    </alternativeName>
</protein>
<keyword evidence="2 4" id="KW-0521">NADP</keyword>
<gene>
    <name evidence="4" type="primary">proC</name>
    <name evidence="7" type="ORF">ACFOM8_05510</name>
</gene>
<reference evidence="8" key="1">
    <citation type="journal article" date="2019" name="Int. J. Syst. Evol. Microbiol.">
        <title>The Global Catalogue of Microorganisms (GCM) 10K type strain sequencing project: providing services to taxonomists for standard genome sequencing and annotation.</title>
        <authorList>
            <consortium name="The Broad Institute Genomics Platform"/>
            <consortium name="The Broad Institute Genome Sequencing Center for Infectious Disease"/>
            <person name="Wu L."/>
            <person name="Ma J."/>
        </authorList>
    </citation>
    <scope>NUCLEOTIDE SEQUENCE [LARGE SCALE GENOMIC DNA]</scope>
    <source>
        <strain evidence="8">KCTC 42473</strain>
    </source>
</reference>
<dbReference type="EC" id="1.5.1.2" evidence="4"/>
<evidence type="ECO:0000313" key="8">
    <source>
        <dbReference type="Proteomes" id="UP001595539"/>
    </source>
</evidence>
<comment type="subcellular location">
    <subcellularLocation>
        <location evidence="4">Cytoplasm</location>
    </subcellularLocation>
</comment>
<dbReference type="PIRSF" id="PIRSF000193">
    <property type="entry name" value="Pyrrol-5-carb_rd"/>
    <property type="match status" value="1"/>
</dbReference>
<evidence type="ECO:0000256" key="4">
    <source>
        <dbReference type="HAMAP-Rule" id="MF_01925"/>
    </source>
</evidence>
<dbReference type="InterPro" id="IPR000304">
    <property type="entry name" value="Pyrroline-COOH_reductase"/>
</dbReference>
<keyword evidence="3 4" id="KW-0560">Oxidoreductase</keyword>
<dbReference type="InterPro" id="IPR028939">
    <property type="entry name" value="P5C_Rdtase_cat_N"/>
</dbReference>
<comment type="caution">
    <text evidence="7">The sequence shown here is derived from an EMBL/GenBank/DDBJ whole genome shotgun (WGS) entry which is preliminary data.</text>
</comment>
<keyword evidence="8" id="KW-1185">Reference proteome</keyword>
<comment type="catalytic activity">
    <reaction evidence="4">
        <text>L-proline + NADP(+) = (S)-1-pyrroline-5-carboxylate + NADPH + 2 H(+)</text>
        <dbReference type="Rhea" id="RHEA:14109"/>
        <dbReference type="ChEBI" id="CHEBI:15378"/>
        <dbReference type="ChEBI" id="CHEBI:17388"/>
        <dbReference type="ChEBI" id="CHEBI:57783"/>
        <dbReference type="ChEBI" id="CHEBI:58349"/>
        <dbReference type="ChEBI" id="CHEBI:60039"/>
        <dbReference type="EC" id="1.5.1.2"/>
    </reaction>
</comment>
<dbReference type="Gene3D" id="3.40.50.720">
    <property type="entry name" value="NAD(P)-binding Rossmann-like Domain"/>
    <property type="match status" value="1"/>
</dbReference>
<evidence type="ECO:0000256" key="3">
    <source>
        <dbReference type="ARBA" id="ARBA00023002"/>
    </source>
</evidence>
<organism evidence="7 8">
    <name type="scientific">Paracoccus angustae</name>
    <dbReference type="NCBI Taxonomy" id="1671480"/>
    <lineage>
        <taxon>Bacteria</taxon>
        <taxon>Pseudomonadati</taxon>
        <taxon>Pseudomonadota</taxon>
        <taxon>Alphaproteobacteria</taxon>
        <taxon>Rhodobacterales</taxon>
        <taxon>Paracoccaceae</taxon>
        <taxon>Paracoccus</taxon>
    </lineage>
</organism>
<accession>A0ABV7U1I5</accession>
<evidence type="ECO:0000259" key="5">
    <source>
        <dbReference type="Pfam" id="PF03807"/>
    </source>
</evidence>
<evidence type="ECO:0000259" key="6">
    <source>
        <dbReference type="Pfam" id="PF14748"/>
    </source>
</evidence>